<feature type="domain" description="Disease resistance N-terminal" evidence="8">
    <location>
        <begin position="5"/>
        <end position="88"/>
    </location>
</feature>
<dbReference type="CDD" id="cd14798">
    <property type="entry name" value="RX-CC_like"/>
    <property type="match status" value="1"/>
</dbReference>
<dbReference type="FunFam" id="3.40.50.300:FF:001091">
    <property type="entry name" value="Probable disease resistance protein At1g61300"/>
    <property type="match status" value="1"/>
</dbReference>
<sequence length="951" mass="110456">MADPAISFAVQTIGNFLIEEAKFLHGVKDKAEELHSELKRIQWFLKDADANMTEKDRIQQWILEARDIAYDAEGSLEGYAFKFETWKDGGFKNVLKRCVYILNHYYLRHKVGLEMEALLKKISKLQNSFQAYGVRAVMEKEASSSRQQLFLRRIHSFVQDDDFVGLETDVDLLVKHLVGRDHKVVSIYGMGGLGKTTLAIKAYNHPSVRRHFDRFAWISVSQQWQKKDILQRIWIKLVPEMNKNIGEEDELIKKVLMIQQTWKCLIVLDDIWTDDAWESIKYAFPTRQKSGSKILLTTRNIDVALHIGPDGFHHQPRLLNEGECWDLLKRKALRERYGGGHNMNENQYNEVEELGKKMVKCCDGLPLAVVVLGGILAAKNSLREWEAVHQNIKSYIWKGKSIGEGKGELQKILALSYHDLPFQLKHCFLYMGAFPEDADIPVQTLYQLWIAESMVLKEDRVGKESMMELAERYLEELGHRGMVQLQGSERPGMITKFSSCRLHDLMRDFCLIQAEEERFLKSITYSSEEKDVGPYDSLYGSSICKPRRLIISMDPEDVDRYAPPNKEITKYLRMFQLMVRYSYEGRMAKAIKSQLHNFHMLHSLSIEGLYPNHSSISFLTCCDVWKLPKAIGELIHLRYLSLKDSYFVVFPSSLGNLKHLLTLDLRLQAPVWRLPNILCKLKRLIFLYLPGGNNLLPCKLRLHCLSKLEVLENFGDDYCYTPDLLKLTNLRVLLVYWCKKLNNFELIAKYVQSSDMLQQVTIWNGCEPPIDDKRMEVLKQLLFGRSMYCLHVNVAMWKFPEFESNSLSSNLVELSINYCGSEEDDNICETVEKFPHLRDLRLLSLPSREMIFRAAGFVQLRRFCLLDLPNLERWVVEKGAMPNLRTLYIWRCPKLEALPAGLQFVTTLEELDINHMPSTFKERIRTPEGQEGEDFHKISHVPMVTYDFNPF</sequence>
<dbReference type="Gene3D" id="1.10.10.10">
    <property type="entry name" value="Winged helix-like DNA-binding domain superfamily/Winged helix DNA-binding domain"/>
    <property type="match status" value="1"/>
</dbReference>
<dbReference type="InterPro" id="IPR032675">
    <property type="entry name" value="LRR_dom_sf"/>
</dbReference>
<evidence type="ECO:0000259" key="8">
    <source>
        <dbReference type="Pfam" id="PF18052"/>
    </source>
</evidence>
<dbReference type="InterPro" id="IPR055414">
    <property type="entry name" value="LRR_R13L4/SHOC2-like"/>
</dbReference>
<evidence type="ECO:0000256" key="4">
    <source>
        <dbReference type="ARBA" id="ARBA00022741"/>
    </source>
</evidence>
<dbReference type="AlphaFoldDB" id="A0AAV1EEN3"/>
<dbReference type="PANTHER" id="PTHR23155">
    <property type="entry name" value="DISEASE RESISTANCE PROTEIN RP"/>
    <property type="match status" value="1"/>
</dbReference>
<feature type="domain" description="Disease resistance protein winged helix" evidence="9">
    <location>
        <begin position="434"/>
        <end position="509"/>
    </location>
</feature>
<dbReference type="SUPFAM" id="SSF52540">
    <property type="entry name" value="P-loop containing nucleoside triphosphate hydrolases"/>
    <property type="match status" value="1"/>
</dbReference>
<evidence type="ECO:0000313" key="12">
    <source>
        <dbReference type="Proteomes" id="UP001161247"/>
    </source>
</evidence>
<dbReference type="Gene3D" id="3.80.10.10">
    <property type="entry name" value="Ribonuclease Inhibitor"/>
    <property type="match status" value="1"/>
</dbReference>
<dbReference type="FunFam" id="1.10.8.430:FF:000003">
    <property type="entry name" value="Probable disease resistance protein At5g66910"/>
    <property type="match status" value="1"/>
</dbReference>
<evidence type="ECO:0000256" key="2">
    <source>
        <dbReference type="ARBA" id="ARBA00022614"/>
    </source>
</evidence>
<dbReference type="EMBL" id="OX459126">
    <property type="protein sequence ID" value="CAI9118109.1"/>
    <property type="molecule type" value="Genomic_DNA"/>
</dbReference>
<keyword evidence="4" id="KW-0547">Nucleotide-binding</keyword>
<name>A0AAV1EEN3_OLDCO</name>
<keyword evidence="6" id="KW-0067">ATP-binding</keyword>
<gene>
    <name evidence="11" type="ORF">OLC1_LOCUS24062</name>
</gene>
<dbReference type="InterPro" id="IPR042197">
    <property type="entry name" value="Apaf_helical"/>
</dbReference>
<evidence type="ECO:0000256" key="3">
    <source>
        <dbReference type="ARBA" id="ARBA00022737"/>
    </source>
</evidence>
<reference evidence="11" key="1">
    <citation type="submission" date="2023-03" db="EMBL/GenBank/DDBJ databases">
        <authorList>
            <person name="Julca I."/>
        </authorList>
    </citation>
    <scope>NUCLEOTIDE SEQUENCE</scope>
</reference>
<proteinExistence type="inferred from homology"/>
<dbReference type="GO" id="GO:0051607">
    <property type="term" value="P:defense response to virus"/>
    <property type="evidence" value="ECO:0007669"/>
    <property type="project" value="UniProtKB-ARBA"/>
</dbReference>
<feature type="domain" description="NB-ARC" evidence="7">
    <location>
        <begin position="167"/>
        <end position="335"/>
    </location>
</feature>
<evidence type="ECO:0000259" key="7">
    <source>
        <dbReference type="Pfam" id="PF00931"/>
    </source>
</evidence>
<evidence type="ECO:0000256" key="6">
    <source>
        <dbReference type="ARBA" id="ARBA00022840"/>
    </source>
</evidence>
<evidence type="ECO:0000259" key="10">
    <source>
        <dbReference type="Pfam" id="PF23598"/>
    </source>
</evidence>
<dbReference type="InterPro" id="IPR041118">
    <property type="entry name" value="Rx_N"/>
</dbReference>
<dbReference type="Pfam" id="PF00931">
    <property type="entry name" value="NB-ARC"/>
    <property type="match status" value="1"/>
</dbReference>
<dbReference type="PRINTS" id="PR00364">
    <property type="entry name" value="DISEASERSIST"/>
</dbReference>
<keyword evidence="2" id="KW-0433">Leucine-rich repeat</keyword>
<dbReference type="Pfam" id="PF18052">
    <property type="entry name" value="Rx_N"/>
    <property type="match status" value="1"/>
</dbReference>
<dbReference type="GO" id="GO:0098542">
    <property type="term" value="P:defense response to other organism"/>
    <property type="evidence" value="ECO:0007669"/>
    <property type="project" value="TreeGrafter"/>
</dbReference>
<evidence type="ECO:0000256" key="5">
    <source>
        <dbReference type="ARBA" id="ARBA00022821"/>
    </source>
</evidence>
<dbReference type="InterPro" id="IPR002182">
    <property type="entry name" value="NB-ARC"/>
</dbReference>
<dbReference type="Pfam" id="PF23559">
    <property type="entry name" value="WHD_DRP"/>
    <property type="match status" value="1"/>
</dbReference>
<evidence type="ECO:0000256" key="1">
    <source>
        <dbReference type="ARBA" id="ARBA00008894"/>
    </source>
</evidence>
<comment type="similarity">
    <text evidence="1">Belongs to the disease resistance NB-LRR family.</text>
</comment>
<dbReference type="InterPro" id="IPR058922">
    <property type="entry name" value="WHD_DRP"/>
</dbReference>
<dbReference type="PANTHER" id="PTHR23155:SF1185">
    <property type="entry name" value="DISEASE RESISTANCE RPP8-LIKE PROTEIN 3-RELATED"/>
    <property type="match status" value="1"/>
</dbReference>
<keyword evidence="5" id="KW-0611">Plant defense</keyword>
<feature type="domain" description="Disease resistance R13L4/SHOC-2-like LRR" evidence="10">
    <location>
        <begin position="593"/>
        <end position="913"/>
    </location>
</feature>
<keyword evidence="3" id="KW-0677">Repeat</keyword>
<dbReference type="GO" id="GO:0005524">
    <property type="term" value="F:ATP binding"/>
    <property type="evidence" value="ECO:0007669"/>
    <property type="project" value="UniProtKB-KW"/>
</dbReference>
<dbReference type="InterPro" id="IPR027417">
    <property type="entry name" value="P-loop_NTPase"/>
</dbReference>
<dbReference type="Gene3D" id="3.40.50.300">
    <property type="entry name" value="P-loop containing nucleotide triphosphate hydrolases"/>
    <property type="match status" value="1"/>
</dbReference>
<organism evidence="11 12">
    <name type="scientific">Oldenlandia corymbosa var. corymbosa</name>
    <dbReference type="NCBI Taxonomy" id="529605"/>
    <lineage>
        <taxon>Eukaryota</taxon>
        <taxon>Viridiplantae</taxon>
        <taxon>Streptophyta</taxon>
        <taxon>Embryophyta</taxon>
        <taxon>Tracheophyta</taxon>
        <taxon>Spermatophyta</taxon>
        <taxon>Magnoliopsida</taxon>
        <taxon>eudicotyledons</taxon>
        <taxon>Gunneridae</taxon>
        <taxon>Pentapetalae</taxon>
        <taxon>asterids</taxon>
        <taxon>lamiids</taxon>
        <taxon>Gentianales</taxon>
        <taxon>Rubiaceae</taxon>
        <taxon>Rubioideae</taxon>
        <taxon>Spermacoceae</taxon>
        <taxon>Hedyotis-Oldenlandia complex</taxon>
        <taxon>Oldenlandia</taxon>
    </lineage>
</organism>
<evidence type="ECO:0000313" key="11">
    <source>
        <dbReference type="EMBL" id="CAI9118109.1"/>
    </source>
</evidence>
<dbReference type="Gene3D" id="1.20.5.4130">
    <property type="match status" value="1"/>
</dbReference>
<keyword evidence="12" id="KW-1185">Reference proteome</keyword>
<dbReference type="InterPro" id="IPR036388">
    <property type="entry name" value="WH-like_DNA-bd_sf"/>
</dbReference>
<dbReference type="SUPFAM" id="SSF52058">
    <property type="entry name" value="L domain-like"/>
    <property type="match status" value="1"/>
</dbReference>
<dbReference type="InterPro" id="IPR038005">
    <property type="entry name" value="RX-like_CC"/>
</dbReference>
<dbReference type="Pfam" id="PF23598">
    <property type="entry name" value="LRR_14"/>
    <property type="match status" value="1"/>
</dbReference>
<evidence type="ECO:0000259" key="9">
    <source>
        <dbReference type="Pfam" id="PF23559"/>
    </source>
</evidence>
<dbReference type="FunFam" id="1.10.10.10:FF:000322">
    <property type="entry name" value="Probable disease resistance protein At1g63360"/>
    <property type="match status" value="1"/>
</dbReference>
<accession>A0AAV1EEN3</accession>
<dbReference type="Gene3D" id="1.10.8.430">
    <property type="entry name" value="Helical domain of apoptotic protease-activating factors"/>
    <property type="match status" value="1"/>
</dbReference>
<dbReference type="InterPro" id="IPR044974">
    <property type="entry name" value="Disease_R_plants"/>
</dbReference>
<protein>
    <submittedName>
        <fullName evidence="11">OLC1v1019628C1</fullName>
    </submittedName>
</protein>
<dbReference type="GO" id="GO:0043531">
    <property type="term" value="F:ADP binding"/>
    <property type="evidence" value="ECO:0007669"/>
    <property type="project" value="InterPro"/>
</dbReference>
<dbReference type="Proteomes" id="UP001161247">
    <property type="component" value="Chromosome 9"/>
</dbReference>